<name>A0ABT9ZSP9_9BACI</name>
<sequence>MYGRGGYCNPCYYPAVPAYSYGPPAHGFSGAGIAFALIVVLLILIVILGFGATRFVR</sequence>
<dbReference type="EMBL" id="JAUSUG010000003">
    <property type="protein sequence ID" value="MDQ0253884.1"/>
    <property type="molecule type" value="Genomic_DNA"/>
</dbReference>
<protein>
    <recommendedName>
        <fullName evidence="4">YjcZ family sporulation protein</fullName>
    </recommendedName>
</protein>
<organism evidence="2 3">
    <name type="scientific">Evansella vedderi</name>
    <dbReference type="NCBI Taxonomy" id="38282"/>
    <lineage>
        <taxon>Bacteria</taxon>
        <taxon>Bacillati</taxon>
        <taxon>Bacillota</taxon>
        <taxon>Bacilli</taxon>
        <taxon>Bacillales</taxon>
        <taxon>Bacillaceae</taxon>
        <taxon>Evansella</taxon>
    </lineage>
</organism>
<evidence type="ECO:0000313" key="2">
    <source>
        <dbReference type="EMBL" id="MDQ0253884.1"/>
    </source>
</evidence>
<dbReference type="RefSeq" id="WP_307323091.1">
    <property type="nucleotide sequence ID" value="NZ_JAUSUG010000003.1"/>
</dbReference>
<keyword evidence="1" id="KW-0812">Transmembrane</keyword>
<proteinExistence type="predicted"/>
<keyword evidence="1" id="KW-1133">Transmembrane helix</keyword>
<evidence type="ECO:0008006" key="4">
    <source>
        <dbReference type="Google" id="ProtNLM"/>
    </source>
</evidence>
<feature type="transmembrane region" description="Helical" evidence="1">
    <location>
        <begin position="28"/>
        <end position="52"/>
    </location>
</feature>
<keyword evidence="3" id="KW-1185">Reference proteome</keyword>
<accession>A0ABT9ZSP9</accession>
<reference evidence="2 3" key="1">
    <citation type="submission" date="2023-07" db="EMBL/GenBank/DDBJ databases">
        <title>Genomic Encyclopedia of Type Strains, Phase IV (KMG-IV): sequencing the most valuable type-strain genomes for metagenomic binning, comparative biology and taxonomic classification.</title>
        <authorList>
            <person name="Goeker M."/>
        </authorList>
    </citation>
    <scope>NUCLEOTIDE SEQUENCE [LARGE SCALE GENOMIC DNA]</scope>
    <source>
        <strain evidence="2 3">DSM 9768</strain>
    </source>
</reference>
<keyword evidence="1" id="KW-0472">Membrane</keyword>
<evidence type="ECO:0000256" key="1">
    <source>
        <dbReference type="SAM" id="Phobius"/>
    </source>
</evidence>
<evidence type="ECO:0000313" key="3">
    <source>
        <dbReference type="Proteomes" id="UP001230005"/>
    </source>
</evidence>
<dbReference type="Proteomes" id="UP001230005">
    <property type="component" value="Unassembled WGS sequence"/>
</dbReference>
<gene>
    <name evidence="2" type="ORF">J2S74_001256</name>
</gene>
<comment type="caution">
    <text evidence="2">The sequence shown here is derived from an EMBL/GenBank/DDBJ whole genome shotgun (WGS) entry which is preliminary data.</text>
</comment>